<keyword evidence="3" id="KW-1185">Reference proteome</keyword>
<evidence type="ECO:0000313" key="3">
    <source>
        <dbReference type="Proteomes" id="UP000604046"/>
    </source>
</evidence>
<protein>
    <submittedName>
        <fullName evidence="2">Uncharacterized protein</fullName>
    </submittedName>
</protein>
<evidence type="ECO:0000256" key="1">
    <source>
        <dbReference type="SAM" id="MobiDB-lite"/>
    </source>
</evidence>
<reference evidence="2" key="1">
    <citation type="submission" date="2021-02" db="EMBL/GenBank/DDBJ databases">
        <authorList>
            <person name="Dougan E. K."/>
            <person name="Rhodes N."/>
            <person name="Thang M."/>
            <person name="Chan C."/>
        </authorList>
    </citation>
    <scope>NUCLEOTIDE SEQUENCE</scope>
</reference>
<evidence type="ECO:0000313" key="2">
    <source>
        <dbReference type="EMBL" id="CAE7544874.1"/>
    </source>
</evidence>
<gene>
    <name evidence="2" type="ORF">SNAT2548_LOCUS30569</name>
</gene>
<organism evidence="2 3">
    <name type="scientific">Symbiodinium natans</name>
    <dbReference type="NCBI Taxonomy" id="878477"/>
    <lineage>
        <taxon>Eukaryota</taxon>
        <taxon>Sar</taxon>
        <taxon>Alveolata</taxon>
        <taxon>Dinophyceae</taxon>
        <taxon>Suessiales</taxon>
        <taxon>Symbiodiniaceae</taxon>
        <taxon>Symbiodinium</taxon>
    </lineage>
</organism>
<sequence length="100" mass="10878">MPASCAIPHVARRVQAPEQRHQLYRPHQVSACRGLKANSAEEAKGPPQGRMPWGGPPVKAKMQAESTHPGHSLAQNHPLNGFMPKLVKKSWTKTGTKAIS</sequence>
<dbReference type="Proteomes" id="UP000604046">
    <property type="component" value="Unassembled WGS sequence"/>
</dbReference>
<accession>A0A812TVZ2</accession>
<proteinExistence type="predicted"/>
<comment type="caution">
    <text evidence="2">The sequence shown here is derived from an EMBL/GenBank/DDBJ whole genome shotgun (WGS) entry which is preliminary data.</text>
</comment>
<dbReference type="EMBL" id="CAJNDS010002612">
    <property type="protein sequence ID" value="CAE7544874.1"/>
    <property type="molecule type" value="Genomic_DNA"/>
</dbReference>
<feature type="region of interest" description="Disordered" evidence="1">
    <location>
        <begin position="36"/>
        <end position="100"/>
    </location>
</feature>
<dbReference type="AlphaFoldDB" id="A0A812TVZ2"/>
<name>A0A812TVZ2_9DINO</name>